<dbReference type="SUPFAM" id="SSF55781">
    <property type="entry name" value="GAF domain-like"/>
    <property type="match status" value="1"/>
</dbReference>
<sequence>MRCPPVVADESKRLEALSEYSLSGQSLASLEPVVRIAARMFDMPVAAVNMIGNDHVFLAASVGLDLEETDTGRDVSFCAHAIAQSEVMVVPDATRDERFLDNPLVTGPAQVRFYAGVALMSPDGHALGALCVIDHRAHHDFSAEDRERLQELAKMAADRLELRRIEIRAQATSDLSTGPADGVSVAVVRFEQEAIHRLANTDVLTGLPNRAYFYRQTEHVLGFSGSAAVIVLDVDRLKDVNAELGHLLGDRILLEVARRLEKIVRPSDTVARIGGDEFAILLPDCDSAAQAKAIADASIAKVSEPLVVDGHEVRVTIDCGIALAPAHAQEPVQLISNADLALSNAKNRQRGQSVVFDPRLRTEAVTRRRRDLELHRAVALSEFALVYQPQIRLADGALTGAEALIRWLHPQRGLLSPAAFLPALETSPLAATVGTWVLDQACAQAAMWRRYGARDFRIAVNLFGAQLRTDHDLTSQVLLALERHGLPPQALELEITEGIVLDHDDSVLAALKRLRDLGVGIAFDDFGTGYASLSLLKRYPLSRVKIDRSFVQGMLESDRDAAVIRAILHMAHSFDIETTAEGIETEPQRDILHRLGCHEGQGYLFAHPLLPIQFAERFGLAMPACVPV</sequence>
<dbReference type="PANTHER" id="PTHR44757:SF2">
    <property type="entry name" value="BIOFILM ARCHITECTURE MAINTENANCE PROTEIN MBAA"/>
    <property type="match status" value="1"/>
</dbReference>
<dbReference type="Proteomes" id="UP000055019">
    <property type="component" value="Unassembled WGS sequence"/>
</dbReference>
<dbReference type="Pfam" id="PF01590">
    <property type="entry name" value="GAF"/>
    <property type="match status" value="1"/>
</dbReference>
<evidence type="ECO:0000259" key="2">
    <source>
        <dbReference type="PROSITE" id="PS50887"/>
    </source>
</evidence>
<dbReference type="Gene3D" id="3.30.450.40">
    <property type="match status" value="1"/>
</dbReference>
<accession>A0A158KNX0</accession>
<name>A0A158KNX0_9BURK</name>
<keyword evidence="4" id="KW-1185">Reference proteome</keyword>
<evidence type="ECO:0000313" key="3">
    <source>
        <dbReference type="EMBL" id="SAL82423.1"/>
    </source>
</evidence>
<dbReference type="InterPro" id="IPR052155">
    <property type="entry name" value="Biofilm_reg_signaling"/>
</dbReference>
<dbReference type="SMART" id="SM00065">
    <property type="entry name" value="GAF"/>
    <property type="match status" value="1"/>
</dbReference>
<dbReference type="InterPro" id="IPR029787">
    <property type="entry name" value="Nucleotide_cyclase"/>
</dbReference>
<feature type="domain" description="EAL" evidence="1">
    <location>
        <begin position="367"/>
        <end position="622"/>
    </location>
</feature>
<dbReference type="Gene3D" id="3.30.70.270">
    <property type="match status" value="1"/>
</dbReference>
<dbReference type="AlphaFoldDB" id="A0A158KNX0"/>
<dbReference type="EMBL" id="FCOM02000041">
    <property type="protein sequence ID" value="SAL82423.1"/>
    <property type="molecule type" value="Genomic_DNA"/>
</dbReference>
<dbReference type="CDD" id="cd01949">
    <property type="entry name" value="GGDEF"/>
    <property type="match status" value="1"/>
</dbReference>
<evidence type="ECO:0000259" key="1">
    <source>
        <dbReference type="PROSITE" id="PS50883"/>
    </source>
</evidence>
<dbReference type="PROSITE" id="PS50887">
    <property type="entry name" value="GGDEF"/>
    <property type="match status" value="1"/>
</dbReference>
<comment type="caution">
    <text evidence="3">The sequence shown here is derived from an EMBL/GenBank/DDBJ whole genome shotgun (WGS) entry which is preliminary data.</text>
</comment>
<dbReference type="PANTHER" id="PTHR44757">
    <property type="entry name" value="DIGUANYLATE CYCLASE DGCP"/>
    <property type="match status" value="1"/>
</dbReference>
<protein>
    <submittedName>
        <fullName evidence="3">PAS/PAC and GAF sensor-containing diguanylate cyclase/phosphodiesterase</fullName>
    </submittedName>
</protein>
<dbReference type="SMART" id="SM00267">
    <property type="entry name" value="GGDEF"/>
    <property type="match status" value="1"/>
</dbReference>
<dbReference type="SUPFAM" id="SSF55073">
    <property type="entry name" value="Nucleotide cyclase"/>
    <property type="match status" value="1"/>
</dbReference>
<dbReference type="InterPro" id="IPR029016">
    <property type="entry name" value="GAF-like_dom_sf"/>
</dbReference>
<organism evidence="3 4">
    <name type="scientific">Caballeronia arvi</name>
    <dbReference type="NCBI Taxonomy" id="1777135"/>
    <lineage>
        <taxon>Bacteria</taxon>
        <taxon>Pseudomonadati</taxon>
        <taxon>Pseudomonadota</taxon>
        <taxon>Betaproteobacteria</taxon>
        <taxon>Burkholderiales</taxon>
        <taxon>Burkholderiaceae</taxon>
        <taxon>Caballeronia</taxon>
    </lineage>
</organism>
<dbReference type="SUPFAM" id="SSF141868">
    <property type="entry name" value="EAL domain-like"/>
    <property type="match status" value="1"/>
</dbReference>
<reference evidence="3" key="1">
    <citation type="submission" date="2016-01" db="EMBL/GenBank/DDBJ databases">
        <authorList>
            <person name="Peeters C."/>
        </authorList>
    </citation>
    <scope>NUCLEOTIDE SEQUENCE [LARGE SCALE GENOMIC DNA]</scope>
    <source>
        <strain evidence="3">LMG 29317</strain>
    </source>
</reference>
<feature type="domain" description="GGDEF" evidence="2">
    <location>
        <begin position="225"/>
        <end position="358"/>
    </location>
</feature>
<dbReference type="Gene3D" id="3.20.20.450">
    <property type="entry name" value="EAL domain"/>
    <property type="match status" value="1"/>
</dbReference>
<dbReference type="PROSITE" id="PS50883">
    <property type="entry name" value="EAL"/>
    <property type="match status" value="1"/>
</dbReference>
<dbReference type="InterPro" id="IPR001633">
    <property type="entry name" value="EAL_dom"/>
</dbReference>
<dbReference type="Pfam" id="PF00563">
    <property type="entry name" value="EAL"/>
    <property type="match status" value="1"/>
</dbReference>
<evidence type="ECO:0000313" key="4">
    <source>
        <dbReference type="Proteomes" id="UP000055019"/>
    </source>
</evidence>
<dbReference type="InterPro" id="IPR000160">
    <property type="entry name" value="GGDEF_dom"/>
</dbReference>
<gene>
    <name evidence="3" type="ORF">AWB74_06266</name>
</gene>
<dbReference type="Pfam" id="PF00990">
    <property type="entry name" value="GGDEF"/>
    <property type="match status" value="1"/>
</dbReference>
<dbReference type="NCBIfam" id="TIGR00254">
    <property type="entry name" value="GGDEF"/>
    <property type="match status" value="1"/>
</dbReference>
<dbReference type="OrthoDB" id="9813903at2"/>
<dbReference type="InterPro" id="IPR003018">
    <property type="entry name" value="GAF"/>
</dbReference>
<dbReference type="InterPro" id="IPR043128">
    <property type="entry name" value="Rev_trsase/Diguanyl_cyclase"/>
</dbReference>
<dbReference type="RefSeq" id="WP_061150497.1">
    <property type="nucleotide sequence ID" value="NZ_FCOM02000041.1"/>
</dbReference>
<dbReference type="InterPro" id="IPR035919">
    <property type="entry name" value="EAL_sf"/>
</dbReference>
<proteinExistence type="predicted"/>
<dbReference type="CDD" id="cd01948">
    <property type="entry name" value="EAL"/>
    <property type="match status" value="1"/>
</dbReference>
<dbReference type="SMART" id="SM00052">
    <property type="entry name" value="EAL"/>
    <property type="match status" value="1"/>
</dbReference>